<evidence type="ECO:0000256" key="1">
    <source>
        <dbReference type="SAM" id="Phobius"/>
    </source>
</evidence>
<dbReference type="AlphaFoldDB" id="A0A3P9BK24"/>
<accession>A0A3P9BK24</accession>
<dbReference type="GeneTree" id="ENSGT00940000176922"/>
<protein>
    <submittedName>
        <fullName evidence="2">Uncharacterized protein</fullName>
    </submittedName>
</protein>
<organism evidence="2 3">
    <name type="scientific">Maylandia zebra</name>
    <name type="common">zebra mbuna</name>
    <dbReference type="NCBI Taxonomy" id="106582"/>
    <lineage>
        <taxon>Eukaryota</taxon>
        <taxon>Metazoa</taxon>
        <taxon>Chordata</taxon>
        <taxon>Craniata</taxon>
        <taxon>Vertebrata</taxon>
        <taxon>Euteleostomi</taxon>
        <taxon>Actinopterygii</taxon>
        <taxon>Neopterygii</taxon>
        <taxon>Teleostei</taxon>
        <taxon>Neoteleostei</taxon>
        <taxon>Acanthomorphata</taxon>
        <taxon>Ovalentaria</taxon>
        <taxon>Cichlomorphae</taxon>
        <taxon>Cichliformes</taxon>
        <taxon>Cichlidae</taxon>
        <taxon>African cichlids</taxon>
        <taxon>Pseudocrenilabrinae</taxon>
        <taxon>Haplochromini</taxon>
        <taxon>Maylandia</taxon>
        <taxon>Maylandia zebra complex</taxon>
    </lineage>
</organism>
<keyword evidence="1" id="KW-0472">Membrane</keyword>
<dbReference type="Proteomes" id="UP000265160">
    <property type="component" value="LG2"/>
</dbReference>
<evidence type="ECO:0000313" key="2">
    <source>
        <dbReference type="Ensembl" id="ENSMZEP00005010275.1"/>
    </source>
</evidence>
<keyword evidence="3" id="KW-1185">Reference proteome</keyword>
<reference evidence="2" key="2">
    <citation type="submission" date="2025-08" db="UniProtKB">
        <authorList>
            <consortium name="Ensembl"/>
        </authorList>
    </citation>
    <scope>IDENTIFICATION</scope>
</reference>
<sequence>LRTCSSTAGNISDCYSLRGFPRGGPPCLHPRLVQPPCLHPRLLQPPCLHPRLVQPSCLHPRLVQPPCLHPRLVQPSCLHPRLVQPSCLHPRLVQPLCLHHHLPCDFLCSSSRRLCSYLCSSSVLPCVLCIYPVKSSACSPCCSPFVFRFATPLCSFTQFSSSVVLFCHLLFMFVIINKSPSHLNKCCALSPPSTLHTAAAPDRDTFSITGR</sequence>
<name>A0A3P9BK24_9CICH</name>
<proteinExistence type="predicted"/>
<keyword evidence="1" id="KW-0812">Transmembrane</keyword>
<reference evidence="2 3" key="1">
    <citation type="journal article" date="2014" name="Nature">
        <title>The genomic substrate for adaptive radiation in African cichlid fish.</title>
        <authorList>
            <person name="Brawand D."/>
            <person name="Wagner C.E."/>
            <person name="Li Y.I."/>
            <person name="Malinsky M."/>
            <person name="Keller I."/>
            <person name="Fan S."/>
            <person name="Simakov O."/>
            <person name="Ng A.Y."/>
            <person name="Lim Z.W."/>
            <person name="Bezault E."/>
            <person name="Turner-Maier J."/>
            <person name="Johnson J."/>
            <person name="Alcazar R."/>
            <person name="Noh H.J."/>
            <person name="Russell P."/>
            <person name="Aken B."/>
            <person name="Alfoldi J."/>
            <person name="Amemiya C."/>
            <person name="Azzouzi N."/>
            <person name="Baroiller J.F."/>
            <person name="Barloy-Hubler F."/>
            <person name="Berlin A."/>
            <person name="Bloomquist R."/>
            <person name="Carleton K.L."/>
            <person name="Conte M.A."/>
            <person name="D'Cotta H."/>
            <person name="Eshel O."/>
            <person name="Gaffney L."/>
            <person name="Galibert F."/>
            <person name="Gante H.F."/>
            <person name="Gnerre S."/>
            <person name="Greuter L."/>
            <person name="Guyon R."/>
            <person name="Haddad N.S."/>
            <person name="Haerty W."/>
            <person name="Harris R.M."/>
            <person name="Hofmann H.A."/>
            <person name="Hourlier T."/>
            <person name="Hulata G."/>
            <person name="Jaffe D.B."/>
            <person name="Lara M."/>
            <person name="Lee A.P."/>
            <person name="MacCallum I."/>
            <person name="Mwaiko S."/>
            <person name="Nikaido M."/>
            <person name="Nishihara H."/>
            <person name="Ozouf-Costaz C."/>
            <person name="Penman D.J."/>
            <person name="Przybylski D."/>
            <person name="Rakotomanga M."/>
            <person name="Renn S.C.P."/>
            <person name="Ribeiro F.J."/>
            <person name="Ron M."/>
            <person name="Salzburger W."/>
            <person name="Sanchez-Pulido L."/>
            <person name="Santos M.E."/>
            <person name="Searle S."/>
            <person name="Sharpe T."/>
            <person name="Swofford R."/>
            <person name="Tan F.J."/>
            <person name="Williams L."/>
            <person name="Young S."/>
            <person name="Yin S."/>
            <person name="Okada N."/>
            <person name="Kocher T.D."/>
            <person name="Miska E.A."/>
            <person name="Lander E.S."/>
            <person name="Venkatesh B."/>
            <person name="Fernald R.D."/>
            <person name="Meyer A."/>
            <person name="Ponting C.P."/>
            <person name="Streelman J.T."/>
            <person name="Lindblad-Toh K."/>
            <person name="Seehausen O."/>
            <person name="Di Palma F."/>
        </authorList>
    </citation>
    <scope>NUCLEOTIDE SEQUENCE</scope>
</reference>
<feature type="transmembrane region" description="Helical" evidence="1">
    <location>
        <begin position="156"/>
        <end position="176"/>
    </location>
</feature>
<reference evidence="2" key="3">
    <citation type="submission" date="2025-09" db="UniProtKB">
        <authorList>
            <consortium name="Ensembl"/>
        </authorList>
    </citation>
    <scope>IDENTIFICATION</scope>
</reference>
<keyword evidence="1" id="KW-1133">Transmembrane helix</keyword>
<evidence type="ECO:0000313" key="3">
    <source>
        <dbReference type="Proteomes" id="UP000265160"/>
    </source>
</evidence>
<dbReference type="Ensembl" id="ENSMZET00005010646.1">
    <property type="protein sequence ID" value="ENSMZEP00005010275.1"/>
    <property type="gene ID" value="ENSMZEG00005007751.1"/>
</dbReference>